<dbReference type="InterPro" id="IPR002110">
    <property type="entry name" value="Ankyrin_rpt"/>
</dbReference>
<dbReference type="SMART" id="SM00248">
    <property type="entry name" value="ANK"/>
    <property type="match status" value="2"/>
</dbReference>
<evidence type="ECO:0000313" key="6">
    <source>
        <dbReference type="WBParaSite" id="TREG1_35290.1"/>
    </source>
</evidence>
<feature type="repeat" description="ANK" evidence="3">
    <location>
        <begin position="87"/>
        <end position="115"/>
    </location>
</feature>
<keyword evidence="5" id="KW-1185">Reference proteome</keyword>
<keyword evidence="2 3" id="KW-0040">ANK repeat</keyword>
<dbReference type="GO" id="GO:0031436">
    <property type="term" value="C:BRCA1-BARD1 complex"/>
    <property type="evidence" value="ECO:0007669"/>
    <property type="project" value="TreeGrafter"/>
</dbReference>
<dbReference type="Pfam" id="PF12796">
    <property type="entry name" value="Ank_2"/>
    <property type="match status" value="1"/>
</dbReference>
<dbReference type="PRINTS" id="PR01415">
    <property type="entry name" value="ANKYRIN"/>
</dbReference>
<accession>A0AA85JPY8</accession>
<evidence type="ECO:0000313" key="5">
    <source>
        <dbReference type="Proteomes" id="UP000050795"/>
    </source>
</evidence>
<protein>
    <submittedName>
        <fullName evidence="6">ANK_REP_REGION domain-containing protein</fullName>
    </submittedName>
</protein>
<evidence type="ECO:0000256" key="3">
    <source>
        <dbReference type="PROSITE-ProRule" id="PRU00023"/>
    </source>
</evidence>
<keyword evidence="1" id="KW-0677">Repeat</keyword>
<feature type="region of interest" description="Disordered" evidence="4">
    <location>
        <begin position="172"/>
        <end position="203"/>
    </location>
</feature>
<organism evidence="5 6">
    <name type="scientific">Trichobilharzia regenti</name>
    <name type="common">Nasal bird schistosome</name>
    <dbReference type="NCBI Taxonomy" id="157069"/>
    <lineage>
        <taxon>Eukaryota</taxon>
        <taxon>Metazoa</taxon>
        <taxon>Spiralia</taxon>
        <taxon>Lophotrochozoa</taxon>
        <taxon>Platyhelminthes</taxon>
        <taxon>Trematoda</taxon>
        <taxon>Digenea</taxon>
        <taxon>Strigeidida</taxon>
        <taxon>Schistosomatoidea</taxon>
        <taxon>Schistosomatidae</taxon>
        <taxon>Trichobilharzia</taxon>
    </lineage>
</organism>
<dbReference type="Proteomes" id="UP000050795">
    <property type="component" value="Unassembled WGS sequence"/>
</dbReference>
<dbReference type="AlphaFoldDB" id="A0AA85JPY8"/>
<evidence type="ECO:0000256" key="4">
    <source>
        <dbReference type="SAM" id="MobiDB-lite"/>
    </source>
</evidence>
<name>A0AA85JPY8_TRIRE</name>
<dbReference type="GO" id="GO:0070531">
    <property type="term" value="C:BRCA1-A complex"/>
    <property type="evidence" value="ECO:0007669"/>
    <property type="project" value="TreeGrafter"/>
</dbReference>
<dbReference type="PROSITE" id="PS50088">
    <property type="entry name" value="ANK_REPEAT"/>
    <property type="match status" value="2"/>
</dbReference>
<dbReference type="WBParaSite" id="TREG1_35290.1">
    <property type="protein sequence ID" value="TREG1_35290.1"/>
    <property type="gene ID" value="TREG1_35290"/>
</dbReference>
<reference evidence="6" key="2">
    <citation type="submission" date="2023-11" db="UniProtKB">
        <authorList>
            <consortium name="WormBaseParasite"/>
        </authorList>
    </citation>
    <scope>IDENTIFICATION</scope>
</reference>
<dbReference type="GO" id="GO:0004842">
    <property type="term" value="F:ubiquitin-protein transferase activity"/>
    <property type="evidence" value="ECO:0007669"/>
    <property type="project" value="TreeGrafter"/>
</dbReference>
<dbReference type="Gene3D" id="1.25.40.20">
    <property type="entry name" value="Ankyrin repeat-containing domain"/>
    <property type="match status" value="2"/>
</dbReference>
<dbReference type="InterPro" id="IPR036770">
    <property type="entry name" value="Ankyrin_rpt-contain_sf"/>
</dbReference>
<evidence type="ECO:0000256" key="2">
    <source>
        <dbReference type="ARBA" id="ARBA00023043"/>
    </source>
</evidence>
<evidence type="ECO:0000256" key="1">
    <source>
        <dbReference type="ARBA" id="ARBA00022737"/>
    </source>
</evidence>
<feature type="compositionally biased region" description="Basic residues" evidence="4">
    <location>
        <begin position="181"/>
        <end position="203"/>
    </location>
</feature>
<sequence>MSTEVEYDQKLENQFMPWGFPNELVLCESARQGDIKALSRSIASGVDVNFFDGFGKTALHYAAGNGSYESVKLLVANKANVNICDSNGTTPLHLAAKGNHVRVVKFLLMSGANINHECLSGVKPIDLAVYNSETWNTLLNAANGDLPKVEHLVQMRTVPLIPQFAIQREIDKHAKANDKKSAKKSGKSKSGKKSGKGKQKKKK</sequence>
<reference evidence="5" key="1">
    <citation type="submission" date="2022-06" db="EMBL/GenBank/DDBJ databases">
        <authorList>
            <person name="Berger JAMES D."/>
            <person name="Berger JAMES D."/>
        </authorList>
    </citation>
    <scope>NUCLEOTIDE SEQUENCE [LARGE SCALE GENOMIC DNA]</scope>
</reference>
<feature type="repeat" description="ANK" evidence="3">
    <location>
        <begin position="54"/>
        <end position="86"/>
    </location>
</feature>
<dbReference type="PANTHER" id="PTHR24171:SF8">
    <property type="entry name" value="BRCA1-ASSOCIATED RING DOMAIN PROTEIN 1"/>
    <property type="match status" value="1"/>
</dbReference>
<dbReference type="PANTHER" id="PTHR24171">
    <property type="entry name" value="ANKYRIN REPEAT DOMAIN-CONTAINING PROTEIN 39-RELATED"/>
    <property type="match status" value="1"/>
</dbReference>
<dbReference type="SUPFAM" id="SSF48403">
    <property type="entry name" value="Ankyrin repeat"/>
    <property type="match status" value="1"/>
</dbReference>
<dbReference type="PROSITE" id="PS50297">
    <property type="entry name" value="ANK_REP_REGION"/>
    <property type="match status" value="2"/>
</dbReference>
<dbReference type="GO" id="GO:0085020">
    <property type="term" value="P:protein K6-linked ubiquitination"/>
    <property type="evidence" value="ECO:0007669"/>
    <property type="project" value="TreeGrafter"/>
</dbReference>
<proteinExistence type="predicted"/>